<proteinExistence type="predicted"/>
<reference evidence="1 2" key="1">
    <citation type="submission" date="2024-08" db="EMBL/GenBank/DDBJ databases">
        <title>Two novel Cytobacillus novel species.</title>
        <authorList>
            <person name="Liu G."/>
        </authorList>
    </citation>
    <scope>NUCLEOTIDE SEQUENCE [LARGE SCALE GENOMIC DNA]</scope>
    <source>
        <strain evidence="1 2">FJAT-53684</strain>
    </source>
</reference>
<dbReference type="EMBL" id="JBIACJ010000012">
    <property type="protein sequence ID" value="MFE8698261.1"/>
    <property type="molecule type" value="Genomic_DNA"/>
</dbReference>
<evidence type="ECO:0000313" key="2">
    <source>
        <dbReference type="Proteomes" id="UP001601058"/>
    </source>
</evidence>
<keyword evidence="2" id="KW-1185">Reference proteome</keyword>
<dbReference type="RefSeq" id="WP_389222485.1">
    <property type="nucleotide sequence ID" value="NZ_JBIACJ010000012.1"/>
</dbReference>
<name>A0ABW6K257_9BACI</name>
<dbReference type="Proteomes" id="UP001601058">
    <property type="component" value="Unassembled WGS sequence"/>
</dbReference>
<evidence type="ECO:0000313" key="1">
    <source>
        <dbReference type="EMBL" id="MFE8698261.1"/>
    </source>
</evidence>
<organism evidence="1 2">
    <name type="scientific">Cytobacillus mangrovibacter</name>
    <dbReference type="NCBI Taxonomy" id="3299024"/>
    <lineage>
        <taxon>Bacteria</taxon>
        <taxon>Bacillati</taxon>
        <taxon>Bacillota</taxon>
        <taxon>Bacilli</taxon>
        <taxon>Bacillales</taxon>
        <taxon>Bacillaceae</taxon>
        <taxon>Cytobacillus</taxon>
    </lineage>
</organism>
<accession>A0ABW6K257</accession>
<comment type="caution">
    <text evidence="1">The sequence shown here is derived from an EMBL/GenBank/DDBJ whole genome shotgun (WGS) entry which is preliminary data.</text>
</comment>
<protein>
    <submittedName>
        <fullName evidence="1">Uncharacterized protein</fullName>
    </submittedName>
</protein>
<gene>
    <name evidence="1" type="ORF">ACFYKT_18215</name>
</gene>
<sequence length="150" mass="16738">MIGIEFFTKIKLLGIESGVVEFSYASSDFVPVILIEFYDEDTGFNYVLESIILGEFCPTKESYIIGDFNLSRIKNSDGAKMAKKLLVEKGKTMEIELVSKAKKFAQEIRERSGIPVEVIPKLKGSPEVATEYDQNMCNAGQVLGGIFDDY</sequence>